<dbReference type="RefSeq" id="WP_075034888.1">
    <property type="nucleotide sequence ID" value="NZ_FOSB01000001.1"/>
</dbReference>
<dbReference type="Pfam" id="PF06475">
    <property type="entry name" value="Glycolipid_bind"/>
    <property type="match status" value="1"/>
</dbReference>
<name>A0A1I3PTE4_HALDA</name>
<keyword evidence="2" id="KW-1185">Reference proteome</keyword>
<dbReference type="Proteomes" id="UP000183557">
    <property type="component" value="Unassembled WGS sequence"/>
</dbReference>
<reference evidence="2" key="1">
    <citation type="submission" date="2016-10" db="EMBL/GenBank/DDBJ databases">
        <authorList>
            <person name="Varghese N."/>
            <person name="Submissions S."/>
        </authorList>
    </citation>
    <scope>NUCLEOTIDE SEQUENCE [LARGE SCALE GENOMIC DNA]</scope>
    <source>
        <strain evidence="2">CGMCC 1.3704</strain>
    </source>
</reference>
<evidence type="ECO:0000313" key="2">
    <source>
        <dbReference type="Proteomes" id="UP000183557"/>
    </source>
</evidence>
<evidence type="ECO:0008006" key="3">
    <source>
        <dbReference type="Google" id="ProtNLM"/>
    </source>
</evidence>
<dbReference type="InterPro" id="IPR009467">
    <property type="entry name" value="Glycolipid-bd_prot_put"/>
</dbReference>
<gene>
    <name evidence="1" type="ORF">SAMN04487936_101437</name>
</gene>
<evidence type="ECO:0000313" key="1">
    <source>
        <dbReference type="EMBL" id="SFJ24749.1"/>
    </source>
</evidence>
<dbReference type="EMBL" id="FOSB01000001">
    <property type="protein sequence ID" value="SFJ24749.1"/>
    <property type="molecule type" value="Genomic_DNA"/>
</dbReference>
<organism evidence="1 2">
    <name type="scientific">Halobacillus dabanensis</name>
    <dbReference type="NCBI Taxonomy" id="240302"/>
    <lineage>
        <taxon>Bacteria</taxon>
        <taxon>Bacillati</taxon>
        <taxon>Bacillota</taxon>
        <taxon>Bacilli</taxon>
        <taxon>Bacillales</taxon>
        <taxon>Bacillaceae</taxon>
        <taxon>Halobacillus</taxon>
    </lineage>
</organism>
<dbReference type="AlphaFoldDB" id="A0A1I3PTE4"/>
<proteinExistence type="predicted"/>
<accession>A0A1I3PTE4</accession>
<dbReference type="OrthoDB" id="9814791at2"/>
<dbReference type="STRING" id="240302.BN982_00078"/>
<dbReference type="SUPFAM" id="SSF159275">
    <property type="entry name" value="PA1994-like"/>
    <property type="match status" value="1"/>
</dbReference>
<sequence length="209" mass="24298">MEQRVIWDHIESAGAEYLTLKKFARHMEVRGTVLLVDQGTPHQLTYDLKVGLDWKTKKVKIFRDGDTEPFVVQVENQDKWWVNGRYDENLDGATNVDLTITPFSNSLPINRVSWNIGERRTFKMVYIDVLRKEVMPLLQVYTYLGDTNGHRIFQYRCREYENALVIDKQGWVVEYPGVFNRESIITIGSEASSEQSHSFLTNAPTTESF</sequence>
<protein>
    <recommendedName>
        <fullName evidence="3">Glycolipid-binding</fullName>
    </recommendedName>
</protein>